<feature type="region of interest" description="Disordered" evidence="1">
    <location>
        <begin position="166"/>
        <end position="265"/>
    </location>
</feature>
<evidence type="ECO:0000313" key="3">
    <source>
        <dbReference type="Proteomes" id="UP000230002"/>
    </source>
</evidence>
<keyword evidence="3" id="KW-1185">Reference proteome</keyword>
<dbReference type="STRING" id="1077348.A0A2G8SIT9"/>
<evidence type="ECO:0000313" key="2">
    <source>
        <dbReference type="EMBL" id="PIL33676.1"/>
    </source>
</evidence>
<sequence>MQLLFPSGLAYGVIQMDPRSMVTELGLDDRKTLTAVDELKPKKYLVYLEHPLDVPLPHSRWCRYSMSPIASSLRAEDRQNGLLQDMVVPIYPNTQHSSQKRPPVRPSGTFPASNCFHWIDTLTNVRVRRRPEGELFDDAQTVSLTGRQHVAIQMAFSDDYARADKLLSTEGPGDDSESSASGSSSSSKSSVRSIPPDALHDPKVRQACSPVDLALCPPSPSASSGDSEVPIPPQSDDSSRRGAVRRPATPDSDSSSGSDLDEDVRQSIAREISGLNLFGWEPDPTVPLIPLVDLWLDLDKHICDKDIPSPLDWQKEEDEIVS</sequence>
<dbReference type="AlphaFoldDB" id="A0A2G8SIT9"/>
<feature type="compositionally biased region" description="Low complexity" evidence="1">
    <location>
        <begin position="178"/>
        <end position="193"/>
    </location>
</feature>
<organism evidence="2 3">
    <name type="scientific">Ganoderma sinense ZZ0214-1</name>
    <dbReference type="NCBI Taxonomy" id="1077348"/>
    <lineage>
        <taxon>Eukaryota</taxon>
        <taxon>Fungi</taxon>
        <taxon>Dikarya</taxon>
        <taxon>Basidiomycota</taxon>
        <taxon>Agaricomycotina</taxon>
        <taxon>Agaricomycetes</taxon>
        <taxon>Polyporales</taxon>
        <taxon>Polyporaceae</taxon>
        <taxon>Ganoderma</taxon>
    </lineage>
</organism>
<comment type="caution">
    <text evidence="2">The sequence shown here is derived from an EMBL/GenBank/DDBJ whole genome shotgun (WGS) entry which is preliminary data.</text>
</comment>
<dbReference type="EMBL" id="AYKW01000007">
    <property type="protein sequence ID" value="PIL33676.1"/>
    <property type="molecule type" value="Genomic_DNA"/>
</dbReference>
<gene>
    <name evidence="2" type="ORF">GSI_04300</name>
</gene>
<dbReference type="OrthoDB" id="2753716at2759"/>
<accession>A0A2G8SIT9</accession>
<dbReference type="Proteomes" id="UP000230002">
    <property type="component" value="Unassembled WGS sequence"/>
</dbReference>
<evidence type="ECO:0000256" key="1">
    <source>
        <dbReference type="SAM" id="MobiDB-lite"/>
    </source>
</evidence>
<proteinExistence type="predicted"/>
<reference evidence="2 3" key="1">
    <citation type="journal article" date="2015" name="Sci. Rep.">
        <title>Chromosome-level genome map provides insights into diverse defense mechanisms in the medicinal fungus Ganoderma sinense.</title>
        <authorList>
            <person name="Zhu Y."/>
            <person name="Xu J."/>
            <person name="Sun C."/>
            <person name="Zhou S."/>
            <person name="Xu H."/>
            <person name="Nelson D.R."/>
            <person name="Qian J."/>
            <person name="Song J."/>
            <person name="Luo H."/>
            <person name="Xiang L."/>
            <person name="Li Y."/>
            <person name="Xu Z."/>
            <person name="Ji A."/>
            <person name="Wang L."/>
            <person name="Lu S."/>
            <person name="Hayward A."/>
            <person name="Sun W."/>
            <person name="Li X."/>
            <person name="Schwartz D.C."/>
            <person name="Wang Y."/>
            <person name="Chen S."/>
        </authorList>
    </citation>
    <scope>NUCLEOTIDE SEQUENCE [LARGE SCALE GENOMIC DNA]</scope>
    <source>
        <strain evidence="2 3">ZZ0214-1</strain>
    </source>
</reference>
<protein>
    <submittedName>
        <fullName evidence="2">Uncharacterized protein</fullName>
    </submittedName>
</protein>
<name>A0A2G8SIT9_9APHY</name>